<dbReference type="EMBL" id="AP014706">
    <property type="protein sequence ID" value="BAR47366.1"/>
    <property type="molecule type" value="Genomic_DNA"/>
</dbReference>
<evidence type="ECO:0000313" key="2">
    <source>
        <dbReference type="EMBL" id="BAR47366.1"/>
    </source>
</evidence>
<organism evidence="2 3">
    <name type="scientific">Methylobacterium aquaticum</name>
    <dbReference type="NCBI Taxonomy" id="270351"/>
    <lineage>
        <taxon>Bacteria</taxon>
        <taxon>Pseudomonadati</taxon>
        <taxon>Pseudomonadota</taxon>
        <taxon>Alphaproteobacteria</taxon>
        <taxon>Hyphomicrobiales</taxon>
        <taxon>Methylobacteriaceae</taxon>
        <taxon>Methylobacterium</taxon>
    </lineage>
</organism>
<feature type="compositionally biased region" description="Basic and acidic residues" evidence="1">
    <location>
        <begin position="61"/>
        <end position="80"/>
    </location>
</feature>
<keyword evidence="2" id="KW-0614">Plasmid</keyword>
<name>A0A1Y0ZGK7_9HYPH</name>
<dbReference type="Proteomes" id="UP000061432">
    <property type="component" value="Plasmid pMaq22A_2p"/>
</dbReference>
<feature type="region of interest" description="Disordered" evidence="1">
    <location>
        <begin position="38"/>
        <end position="112"/>
    </location>
</feature>
<evidence type="ECO:0000313" key="3">
    <source>
        <dbReference type="Proteomes" id="UP000061432"/>
    </source>
</evidence>
<geneLocation type="plasmid" evidence="3">
    <name>pMaq22A_2p DNA</name>
</geneLocation>
<proteinExistence type="predicted"/>
<evidence type="ECO:0000256" key="1">
    <source>
        <dbReference type="SAM" id="MobiDB-lite"/>
    </source>
</evidence>
<dbReference type="KEGG" id="maqu:Maq22A_2p42735"/>
<sequence>MPVSICTSAKCLLRCVLRKPGLLQVRPSIIPLAGQTATAARQIRDQIPGEPGDIAGGHPGHSVDPRRDPRARRDLGDALGRHPACSAFLPSPLGQAGRTSPSRYRGPGSVRI</sequence>
<reference evidence="2 3" key="1">
    <citation type="journal article" date="2015" name="Genome Announc.">
        <title>Complete Genome Sequence of Methylobacterium aquaticum Strain 22A, Isolated from Racomitrium japonicum Moss.</title>
        <authorList>
            <person name="Tani A."/>
            <person name="Ogura Y."/>
            <person name="Hayashi T."/>
            <person name="Kimbara K."/>
        </authorList>
    </citation>
    <scope>NUCLEOTIDE SEQUENCE [LARGE SCALE GENOMIC DNA]</scope>
    <source>
        <strain evidence="2 3">MA-22A</strain>
        <plasmid evidence="3">Plasmid pMaq22A_2p DNA</plasmid>
    </source>
</reference>
<accession>A0A1Y0ZGK7</accession>
<reference evidence="3" key="2">
    <citation type="submission" date="2015-01" db="EMBL/GenBank/DDBJ databases">
        <title>Complete genome sequence of Methylobacterium aquaticum strain 22A.</title>
        <authorList>
            <person name="Tani A."/>
            <person name="Ogura Y."/>
            <person name="Hayashi T."/>
        </authorList>
    </citation>
    <scope>NUCLEOTIDE SEQUENCE [LARGE SCALE GENOMIC DNA]</scope>
    <source>
        <strain evidence="3">MA-22A</strain>
        <plasmid evidence="3">Plasmid pMaq22A_2p DNA</plasmid>
    </source>
</reference>
<protein>
    <submittedName>
        <fullName evidence="2">Uncharacterized protein</fullName>
    </submittedName>
</protein>
<gene>
    <name evidence="2" type="ORF">Maq22A_2p42735</name>
</gene>
<dbReference type="AlphaFoldDB" id="A0A1Y0ZGK7"/>